<feature type="transmembrane region" description="Helical" evidence="1">
    <location>
        <begin position="79"/>
        <end position="98"/>
    </location>
</feature>
<dbReference type="AlphaFoldDB" id="A0A4S3TLY6"/>
<reference evidence="2 3" key="1">
    <citation type="submission" date="2018-10" db="EMBL/GenBank/DDBJ databases">
        <title>Natronolimnobius sp. XQ-INN 246 isolated from Inner Mongolia Autonomous Region of China.</title>
        <authorList>
            <person name="Xue Q."/>
        </authorList>
    </citation>
    <scope>NUCLEOTIDE SEQUENCE [LARGE SCALE GENOMIC DNA]</scope>
    <source>
        <strain evidence="2 3">XQ-INN 246</strain>
    </source>
</reference>
<keyword evidence="1" id="KW-0472">Membrane</keyword>
<keyword evidence="1" id="KW-1133">Transmembrane helix</keyword>
<evidence type="ECO:0000313" key="2">
    <source>
        <dbReference type="EMBL" id="THE65221.1"/>
    </source>
</evidence>
<organism evidence="2 3">
    <name type="scientific">Salinadaptatus halalkaliphilus</name>
    <dbReference type="NCBI Taxonomy" id="2419781"/>
    <lineage>
        <taxon>Archaea</taxon>
        <taxon>Methanobacteriati</taxon>
        <taxon>Methanobacteriota</taxon>
        <taxon>Stenosarchaea group</taxon>
        <taxon>Halobacteria</taxon>
        <taxon>Halobacteriales</taxon>
        <taxon>Natrialbaceae</taxon>
        <taxon>Salinadaptatus</taxon>
    </lineage>
</organism>
<feature type="transmembrane region" description="Helical" evidence="1">
    <location>
        <begin position="40"/>
        <end position="58"/>
    </location>
</feature>
<sequence>MDKELLPRWGWLLVGLFVVATVANMLNYAVLGPAGLHEEYFVITVITGMAPVLIYIGVWYDDDRQHYWEHRSERIFGDVVFVLVGAALGSSIALVMLTDLGATGLIADIAAMVAGFVLSWGLFWWRNPELYRDEAGR</sequence>
<evidence type="ECO:0000313" key="3">
    <source>
        <dbReference type="Proteomes" id="UP000318864"/>
    </source>
</evidence>
<dbReference type="OrthoDB" id="201464at2157"/>
<keyword evidence="1" id="KW-0812">Transmembrane</keyword>
<feature type="transmembrane region" description="Helical" evidence="1">
    <location>
        <begin position="104"/>
        <end position="125"/>
    </location>
</feature>
<proteinExistence type="predicted"/>
<accession>A0A4S3TLY6</accession>
<comment type="caution">
    <text evidence="2">The sequence shown here is derived from an EMBL/GenBank/DDBJ whole genome shotgun (WGS) entry which is preliminary data.</text>
</comment>
<dbReference type="RefSeq" id="WP_141464253.1">
    <property type="nucleotide sequence ID" value="NZ_RBZW01000021.1"/>
</dbReference>
<gene>
    <name evidence="2" type="ORF">D8Y22_08385</name>
</gene>
<keyword evidence="3" id="KW-1185">Reference proteome</keyword>
<feature type="transmembrane region" description="Helical" evidence="1">
    <location>
        <begin position="9"/>
        <end position="28"/>
    </location>
</feature>
<protein>
    <submittedName>
        <fullName evidence="2">Uncharacterized protein</fullName>
    </submittedName>
</protein>
<name>A0A4S3TLY6_9EURY</name>
<dbReference type="EMBL" id="RBZW01000021">
    <property type="protein sequence ID" value="THE65221.1"/>
    <property type="molecule type" value="Genomic_DNA"/>
</dbReference>
<dbReference type="Proteomes" id="UP000318864">
    <property type="component" value="Unassembled WGS sequence"/>
</dbReference>
<evidence type="ECO:0000256" key="1">
    <source>
        <dbReference type="SAM" id="Phobius"/>
    </source>
</evidence>